<comment type="caution">
    <text evidence="2">The sequence shown here is derived from an EMBL/GenBank/DDBJ whole genome shotgun (WGS) entry which is preliminary data.</text>
</comment>
<feature type="compositionally biased region" description="Polar residues" evidence="1">
    <location>
        <begin position="632"/>
        <end position="641"/>
    </location>
</feature>
<dbReference type="EMBL" id="CAXLJL010000290">
    <property type="protein sequence ID" value="CAL5136078.1"/>
    <property type="molecule type" value="Genomic_DNA"/>
</dbReference>
<feature type="compositionally biased region" description="Basic and acidic residues" evidence="1">
    <location>
        <begin position="417"/>
        <end position="428"/>
    </location>
</feature>
<feature type="region of interest" description="Disordered" evidence="1">
    <location>
        <begin position="363"/>
        <end position="447"/>
    </location>
</feature>
<evidence type="ECO:0000256" key="1">
    <source>
        <dbReference type="SAM" id="MobiDB-lite"/>
    </source>
</evidence>
<proteinExistence type="predicted"/>
<reference evidence="2" key="1">
    <citation type="submission" date="2024-06" db="EMBL/GenBank/DDBJ databases">
        <authorList>
            <person name="Liu X."/>
            <person name="Lenzi L."/>
            <person name="Haldenby T S."/>
            <person name="Uol C."/>
        </authorList>
    </citation>
    <scope>NUCLEOTIDE SEQUENCE</scope>
</reference>
<evidence type="ECO:0000313" key="2">
    <source>
        <dbReference type="EMBL" id="CAL5136078.1"/>
    </source>
</evidence>
<organism evidence="2 3">
    <name type="scientific">Calicophoron daubneyi</name>
    <name type="common">Rumen fluke</name>
    <name type="synonym">Paramphistomum daubneyi</name>
    <dbReference type="NCBI Taxonomy" id="300641"/>
    <lineage>
        <taxon>Eukaryota</taxon>
        <taxon>Metazoa</taxon>
        <taxon>Spiralia</taxon>
        <taxon>Lophotrochozoa</taxon>
        <taxon>Platyhelminthes</taxon>
        <taxon>Trematoda</taxon>
        <taxon>Digenea</taxon>
        <taxon>Plagiorchiida</taxon>
        <taxon>Pronocephalata</taxon>
        <taxon>Paramphistomoidea</taxon>
        <taxon>Paramphistomidae</taxon>
        <taxon>Calicophoron</taxon>
    </lineage>
</organism>
<name>A0AAV2TM35_CALDB</name>
<feature type="region of interest" description="Disordered" evidence="1">
    <location>
        <begin position="618"/>
        <end position="663"/>
    </location>
</feature>
<gene>
    <name evidence="2" type="ORF">CDAUBV1_LOCUS10165</name>
</gene>
<dbReference type="AlphaFoldDB" id="A0AAV2TM35"/>
<evidence type="ECO:0000313" key="3">
    <source>
        <dbReference type="Proteomes" id="UP001497525"/>
    </source>
</evidence>
<sequence length="736" mass="80616">MKFKKPRPEELVDALKHLKISDRRSRLSLRGRTASSLLVPGAAFEQNHRYRLTRSASSNTSAPRHHCAFCPICCDCSESHHRINASELRYSDCALCLQNSGVACFCDGRISPNLSVNQGDTVPSSGFLPFTSSAGLLYSTLPASLGPSSERAFYSNKLRRSCGAVLSLSEQDSVQPASIAQSCSSFGSVTNTSGEKHRLTNHSVGFLSSSNQIRLYRRLYSLIDHPSVSFYHPCRSSGFTHGTALTANTGASIPHRHSLSLRTNPVISGSGFCSENTSRIDIEPQNLFPTHTVCHDFSQSRASDPNNLSFLQYTRRPSLLFSMPPPTSKTCLGKLSSFTSGITAFGFNSSALENSLSSWAHQKSYTDDPSGDFRPSQVPSSQPASFEISDQENAGNHTSHRCRRNSDPESWQQAKTNSDRLDRQEQAKASRPLSTAGPQDCSTPSSGFSSWFDNRRCTVCPTEPSNPQISIFDQPDEHIFPRFKSPQHDAIKETAKAGESALSTNVNFSRPSVLSPSDQLTPTQAKGLFHDDMNQKVSQRPNNYIQATRFECAGDFTTSRSRCAMHLQNEGQSTFFFSPSILSGVAGNVKQSCDNRLRHQLSSGNTVQDAFGDCDISAKKSKPSFSKRPHDNSPQSNTSRPLTWGGSPTEVVDPTSHPSKTMDIVGGSAAPTLNLEGTDMTSLQYELSLLDHDESSLGSSRPQMVSDVSVNELASYMEHMVHIPGRMSEMAQRMYL</sequence>
<protein>
    <submittedName>
        <fullName evidence="2">Uncharacterized protein</fullName>
    </submittedName>
</protein>
<dbReference type="Proteomes" id="UP001497525">
    <property type="component" value="Unassembled WGS sequence"/>
</dbReference>
<feature type="compositionally biased region" description="Polar residues" evidence="1">
    <location>
        <begin position="432"/>
        <end position="447"/>
    </location>
</feature>
<accession>A0AAV2TM35</accession>